<dbReference type="HOGENOM" id="CLU_136744_1_0_3"/>
<dbReference type="PATRIC" id="fig|1173027.3.peg.7400"/>
<evidence type="ECO:0000313" key="1">
    <source>
        <dbReference type="EMBL" id="AFZ22250.1"/>
    </source>
</evidence>
<dbReference type="OrthoDB" id="467140at2"/>
<reference evidence="1 2" key="1">
    <citation type="submission" date="2012-06" db="EMBL/GenBank/DDBJ databases">
        <title>Finished plasmid 4 of genome of Microcoleus sp. PCC 7113.</title>
        <authorList>
            <consortium name="US DOE Joint Genome Institute"/>
            <person name="Gugger M."/>
            <person name="Coursin T."/>
            <person name="Rippka R."/>
            <person name="Tandeau De Marsac N."/>
            <person name="Huntemann M."/>
            <person name="Wei C.-L."/>
            <person name="Han J."/>
            <person name="Detter J.C."/>
            <person name="Han C."/>
            <person name="Tapia R."/>
            <person name="Chen A."/>
            <person name="Kyrpides N."/>
            <person name="Mavromatis K."/>
            <person name="Markowitz V."/>
            <person name="Szeto E."/>
            <person name="Ivanova N."/>
            <person name="Pagani I."/>
            <person name="Pati A."/>
            <person name="Goodwin L."/>
            <person name="Nordberg H.P."/>
            <person name="Cantor M.N."/>
            <person name="Hua S.X."/>
            <person name="Woyke T."/>
            <person name="Kerfeld C.A."/>
        </authorList>
    </citation>
    <scope>NUCLEOTIDE SEQUENCE [LARGE SCALE GENOMIC DNA]</scope>
    <source>
        <strain evidence="1 2">PCC 7113</strain>
        <plasmid evidence="1 2">pMIC7113.04</plasmid>
    </source>
</reference>
<organism evidence="1 2">
    <name type="scientific">Allocoleopsis franciscana PCC 7113</name>
    <dbReference type="NCBI Taxonomy" id="1173027"/>
    <lineage>
        <taxon>Bacteria</taxon>
        <taxon>Bacillati</taxon>
        <taxon>Cyanobacteriota</taxon>
        <taxon>Cyanophyceae</taxon>
        <taxon>Coleofasciculales</taxon>
        <taxon>Coleofasciculaceae</taxon>
        <taxon>Allocoleopsis</taxon>
        <taxon>Allocoleopsis franciscana</taxon>
    </lineage>
</organism>
<geneLocation type="plasmid" evidence="1 2">
    <name>pMIC7113.04</name>
</geneLocation>
<evidence type="ECO:0000313" key="2">
    <source>
        <dbReference type="Proteomes" id="UP000010471"/>
    </source>
</evidence>
<protein>
    <submittedName>
        <fullName evidence="1">Uncharacterized protein</fullName>
    </submittedName>
</protein>
<name>K9WPC7_9CYAN</name>
<dbReference type="Proteomes" id="UP000010471">
    <property type="component" value="Plasmid pMIC7113.04"/>
</dbReference>
<sequence length="135" mass="14454">MTDPVSLSAGAIAVLVATKAFEKTGEKLSESTWNLVSKFLASLRRKDPSTATAIERVAQQPTLAEQQPADFGTAVLIDKVEEAAKDDLEVRQDVQAIADALQSQPGTIVNMTKLAEQIGVLVQGGYADFRGSNFF</sequence>
<gene>
    <name evidence="1" type="ORF">Mic7113_6686</name>
</gene>
<keyword evidence="1" id="KW-0614">Plasmid</keyword>
<proteinExistence type="predicted"/>
<dbReference type="AlphaFoldDB" id="K9WPC7"/>
<accession>K9WPC7</accession>
<dbReference type="KEGG" id="mic:Mic7113_6686"/>
<dbReference type="EMBL" id="CP003634">
    <property type="protein sequence ID" value="AFZ22250.1"/>
    <property type="molecule type" value="Genomic_DNA"/>
</dbReference>
<dbReference type="RefSeq" id="WP_015211565.1">
    <property type="nucleotide sequence ID" value="NC_019761.1"/>
</dbReference>
<keyword evidence="2" id="KW-1185">Reference proteome</keyword>